<evidence type="ECO:0000256" key="5">
    <source>
        <dbReference type="ARBA" id="ARBA00023136"/>
    </source>
</evidence>
<proteinExistence type="inferred from homology"/>
<name>A0AA88Q522_9TELE</name>
<dbReference type="InterPro" id="IPR017452">
    <property type="entry name" value="GPCR_Rhodpsn_7TM"/>
</dbReference>
<dbReference type="InterPro" id="IPR000276">
    <property type="entry name" value="GPCR_Rhodpsn"/>
</dbReference>
<dbReference type="Proteomes" id="UP001187343">
    <property type="component" value="Unassembled WGS sequence"/>
</dbReference>
<gene>
    <name evidence="12" type="ORF">Q8A67_007899</name>
</gene>
<dbReference type="Pfam" id="PF00001">
    <property type="entry name" value="7tm_1"/>
    <property type="match status" value="2"/>
</dbReference>
<sequence length="753" mass="84649">MNDTTTATEALESTYFDYTDTYDDNDQDDDSAAPCSLKDTWDILQRFAPVAYILVFILALVGNILVLCVIRRYRQSRHSPCSFSLTDTFLLHLAISDLLLAITLPFFAIEWINEWVFGLFMCKIAGALFSLNVYCGVLFLACISFDRYLAIVHAINISWRRKTCHAQLACAIIWGVCMGLAMVDVYYRNVVNVYGINRLMCHVDFSKENSQQWQIGMQLVSMILGFILPLLVMLYCYLRIFKALCHATRRQKRRSLRLIISLVIVFVVSWAPYNALRMTDSLQTLGVIVKTCTLNKVLDVGTSVTEILGLAHCALNPLLYGLVGVKFRRELAQMCKAALGPQGCLGLAGWANGRGSSRRPGSFSSVESENTSTEDKETKTRNTATPSNMQVDLHGLFEDNSTYDYEDYEYKKEDCPSSTVSGTLTVFMPLLYSLGFLCGLLGNGLVLAILLLKRLKILSVMDIFILLLSVTDSLLLLTLPLWAVDAVKGWIMSTGLCKLSGVLFEINFHCGIFTLTCLSVDCCVFIVRGKQLFSRKKPVVVYCCCLIICVLCLLLSIPDWIFLNAKLECIHYYPPDSWRLASRFPHLLSFVLPILVLLCCCFFILLKIQQNPKCQQKNGQKTAIIATLVLFFFLCWTPYSITFIVNTFQPINSLSPGVTEECERRKWTASKITAIFGLLHCIVNPVIYLCLSKEFRRHALTMIKFSACKMESSDVSLWDSSGVNGNGSVQEEQGSLQPMNDNKTTIKIQDSDT</sequence>
<comment type="similarity">
    <text evidence="8">Belongs to the G-protein coupled receptor 1 family.</text>
</comment>
<feature type="transmembrane region" description="Helical" evidence="10">
    <location>
        <begin position="506"/>
        <end position="527"/>
    </location>
</feature>
<keyword evidence="2 8" id="KW-0812">Transmembrane</keyword>
<dbReference type="Gene3D" id="1.20.1070.10">
    <property type="entry name" value="Rhodopsin 7-helix transmembrane proteins"/>
    <property type="match status" value="2"/>
</dbReference>
<feature type="transmembrane region" description="Helical" evidence="10">
    <location>
        <begin position="50"/>
        <end position="70"/>
    </location>
</feature>
<keyword evidence="13" id="KW-1185">Reference proteome</keyword>
<dbReference type="GO" id="GO:0019722">
    <property type="term" value="P:calcium-mediated signaling"/>
    <property type="evidence" value="ECO:0007669"/>
    <property type="project" value="TreeGrafter"/>
</dbReference>
<dbReference type="GO" id="GO:0016493">
    <property type="term" value="F:C-C chemokine receptor activity"/>
    <property type="evidence" value="ECO:0007669"/>
    <property type="project" value="TreeGrafter"/>
</dbReference>
<evidence type="ECO:0000256" key="10">
    <source>
        <dbReference type="SAM" id="Phobius"/>
    </source>
</evidence>
<evidence type="ECO:0000313" key="13">
    <source>
        <dbReference type="Proteomes" id="UP001187343"/>
    </source>
</evidence>
<organism evidence="12 13">
    <name type="scientific">Cirrhinus molitorella</name>
    <name type="common">mud carp</name>
    <dbReference type="NCBI Taxonomy" id="172907"/>
    <lineage>
        <taxon>Eukaryota</taxon>
        <taxon>Metazoa</taxon>
        <taxon>Chordata</taxon>
        <taxon>Craniata</taxon>
        <taxon>Vertebrata</taxon>
        <taxon>Euteleostomi</taxon>
        <taxon>Actinopterygii</taxon>
        <taxon>Neopterygii</taxon>
        <taxon>Teleostei</taxon>
        <taxon>Ostariophysi</taxon>
        <taxon>Cypriniformes</taxon>
        <taxon>Cyprinidae</taxon>
        <taxon>Labeoninae</taxon>
        <taxon>Labeonini</taxon>
        <taxon>Cirrhinus</taxon>
    </lineage>
</organism>
<feature type="transmembrane region" description="Helical" evidence="10">
    <location>
        <begin position="115"/>
        <end position="145"/>
    </location>
</feature>
<dbReference type="InterPro" id="IPR050119">
    <property type="entry name" value="CCR1-9-like"/>
</dbReference>
<feature type="domain" description="G-protein coupled receptors family 1 profile" evidence="11">
    <location>
        <begin position="62"/>
        <end position="320"/>
    </location>
</feature>
<dbReference type="GO" id="GO:0019957">
    <property type="term" value="F:C-C chemokine binding"/>
    <property type="evidence" value="ECO:0007669"/>
    <property type="project" value="TreeGrafter"/>
</dbReference>
<feature type="transmembrane region" description="Helical" evidence="10">
    <location>
        <begin position="539"/>
        <end position="563"/>
    </location>
</feature>
<feature type="domain" description="G-protein coupled receptors family 1 profile" evidence="11">
    <location>
        <begin position="442"/>
        <end position="688"/>
    </location>
</feature>
<keyword evidence="6 8" id="KW-0675">Receptor</keyword>
<dbReference type="EMBL" id="JAUYZG010000007">
    <property type="protein sequence ID" value="KAK2903186.1"/>
    <property type="molecule type" value="Genomic_DNA"/>
</dbReference>
<feature type="transmembrane region" description="Helical" evidence="10">
    <location>
        <begin position="90"/>
        <end position="109"/>
    </location>
</feature>
<feature type="transmembrane region" description="Helical" evidence="10">
    <location>
        <begin position="258"/>
        <end position="276"/>
    </location>
</feature>
<reference evidence="12" key="1">
    <citation type="submission" date="2023-08" db="EMBL/GenBank/DDBJ databases">
        <title>Chromosome-level Genome Assembly of mud carp (Cirrhinus molitorella).</title>
        <authorList>
            <person name="Liu H."/>
        </authorList>
    </citation>
    <scope>NUCLEOTIDE SEQUENCE</scope>
    <source>
        <strain evidence="12">Prfri</strain>
        <tissue evidence="12">Muscle</tissue>
    </source>
</reference>
<protein>
    <recommendedName>
        <fullName evidence="11">G-protein coupled receptors family 1 profile domain-containing protein</fullName>
    </recommendedName>
</protein>
<dbReference type="AlphaFoldDB" id="A0AA88Q522"/>
<feature type="compositionally biased region" description="Low complexity" evidence="9">
    <location>
        <begin position="355"/>
        <end position="365"/>
    </location>
</feature>
<evidence type="ECO:0000256" key="9">
    <source>
        <dbReference type="SAM" id="MobiDB-lite"/>
    </source>
</evidence>
<keyword evidence="7 8" id="KW-0807">Transducer</keyword>
<evidence type="ECO:0000256" key="7">
    <source>
        <dbReference type="ARBA" id="ARBA00023224"/>
    </source>
</evidence>
<dbReference type="GO" id="GO:0009897">
    <property type="term" value="C:external side of plasma membrane"/>
    <property type="evidence" value="ECO:0007669"/>
    <property type="project" value="TreeGrafter"/>
</dbReference>
<dbReference type="PRINTS" id="PR00237">
    <property type="entry name" value="GPCRRHODOPSN"/>
</dbReference>
<feature type="region of interest" description="Disordered" evidence="9">
    <location>
        <begin position="355"/>
        <end position="386"/>
    </location>
</feature>
<feature type="region of interest" description="Disordered" evidence="9">
    <location>
        <begin position="727"/>
        <end position="753"/>
    </location>
</feature>
<dbReference type="GO" id="GO:0060326">
    <property type="term" value="P:cell chemotaxis"/>
    <property type="evidence" value="ECO:0007669"/>
    <property type="project" value="TreeGrafter"/>
</dbReference>
<feature type="transmembrane region" description="Helical" evidence="10">
    <location>
        <begin position="166"/>
        <end position="187"/>
    </location>
</feature>
<dbReference type="GO" id="GO:0006955">
    <property type="term" value="P:immune response"/>
    <property type="evidence" value="ECO:0007669"/>
    <property type="project" value="TreeGrafter"/>
</dbReference>
<keyword evidence="4 8" id="KW-0297">G-protein coupled receptor</keyword>
<evidence type="ECO:0000256" key="2">
    <source>
        <dbReference type="ARBA" id="ARBA00022692"/>
    </source>
</evidence>
<evidence type="ECO:0000256" key="4">
    <source>
        <dbReference type="ARBA" id="ARBA00023040"/>
    </source>
</evidence>
<dbReference type="PANTHER" id="PTHR10489:SF947">
    <property type="entry name" value="C-X-C CHEMOKINE RECEPTOR TYPE 3-2"/>
    <property type="match status" value="1"/>
</dbReference>
<evidence type="ECO:0000256" key="1">
    <source>
        <dbReference type="ARBA" id="ARBA00004370"/>
    </source>
</evidence>
<evidence type="ECO:0000259" key="11">
    <source>
        <dbReference type="PROSITE" id="PS50262"/>
    </source>
</evidence>
<feature type="transmembrane region" description="Helical" evidence="10">
    <location>
        <begin position="583"/>
        <end position="606"/>
    </location>
</feature>
<accession>A0AA88Q522</accession>
<dbReference type="SUPFAM" id="SSF81321">
    <property type="entry name" value="Family A G protein-coupled receptor-like"/>
    <property type="match status" value="2"/>
</dbReference>
<dbReference type="GO" id="GO:0007204">
    <property type="term" value="P:positive regulation of cytosolic calcium ion concentration"/>
    <property type="evidence" value="ECO:0007669"/>
    <property type="project" value="TreeGrafter"/>
</dbReference>
<dbReference type="PANTHER" id="PTHR10489">
    <property type="entry name" value="CELL ADHESION MOLECULE"/>
    <property type="match status" value="1"/>
</dbReference>
<feature type="transmembrane region" description="Helical" evidence="10">
    <location>
        <begin position="627"/>
        <end position="648"/>
    </location>
</feature>
<dbReference type="PROSITE" id="PS00237">
    <property type="entry name" value="G_PROTEIN_RECEP_F1_1"/>
    <property type="match status" value="1"/>
</dbReference>
<feature type="transmembrane region" description="Helical" evidence="10">
    <location>
        <begin position="215"/>
        <end position="238"/>
    </location>
</feature>
<evidence type="ECO:0000256" key="3">
    <source>
        <dbReference type="ARBA" id="ARBA00022989"/>
    </source>
</evidence>
<evidence type="ECO:0000256" key="6">
    <source>
        <dbReference type="ARBA" id="ARBA00023170"/>
    </source>
</evidence>
<evidence type="ECO:0000256" key="8">
    <source>
        <dbReference type="RuleBase" id="RU000688"/>
    </source>
</evidence>
<feature type="transmembrane region" description="Helical" evidence="10">
    <location>
        <begin position="430"/>
        <end position="452"/>
    </location>
</feature>
<evidence type="ECO:0000313" key="12">
    <source>
        <dbReference type="EMBL" id="KAK2903186.1"/>
    </source>
</evidence>
<comment type="subcellular location">
    <subcellularLocation>
        <location evidence="1">Membrane</location>
    </subcellularLocation>
</comment>
<comment type="caution">
    <text evidence="12">The sequence shown here is derived from an EMBL/GenBank/DDBJ whole genome shotgun (WGS) entry which is preliminary data.</text>
</comment>
<dbReference type="CDD" id="cd14984">
    <property type="entry name" value="7tmA_Chemokine_R"/>
    <property type="match status" value="1"/>
</dbReference>
<keyword evidence="3 10" id="KW-1133">Transmembrane helix</keyword>
<feature type="transmembrane region" description="Helical" evidence="10">
    <location>
        <begin position="668"/>
        <end position="691"/>
    </location>
</feature>
<keyword evidence="5 10" id="KW-0472">Membrane</keyword>
<feature type="transmembrane region" description="Helical" evidence="10">
    <location>
        <begin position="464"/>
        <end position="483"/>
    </location>
</feature>
<dbReference type="PROSITE" id="PS50262">
    <property type="entry name" value="G_PROTEIN_RECEP_F1_2"/>
    <property type="match status" value="2"/>
</dbReference>